<name>A0A480AS35_9BURK</name>
<evidence type="ECO:0000256" key="2">
    <source>
        <dbReference type="ARBA" id="ARBA00008954"/>
    </source>
</evidence>
<dbReference type="PANTHER" id="PTHR42684:SF3">
    <property type="entry name" value="ADENOSYLMETHIONINE-8-AMINO-7-OXONONANOATE AMINOTRANSFERASE"/>
    <property type="match status" value="1"/>
</dbReference>
<dbReference type="Gene3D" id="3.40.640.10">
    <property type="entry name" value="Type I PLP-dependent aspartate aminotransferase-like (Major domain)"/>
    <property type="match status" value="1"/>
</dbReference>
<dbReference type="NCBIfam" id="NF004767">
    <property type="entry name" value="PRK06105.1"/>
    <property type="match status" value="1"/>
</dbReference>
<comment type="cofactor">
    <cofactor evidence="1">
        <name>pyridoxal 5'-phosphate</name>
        <dbReference type="ChEBI" id="CHEBI:597326"/>
    </cofactor>
</comment>
<dbReference type="InterPro" id="IPR015421">
    <property type="entry name" value="PyrdxlP-dep_Trfase_major"/>
</dbReference>
<evidence type="ECO:0000256" key="5">
    <source>
        <dbReference type="ARBA" id="ARBA00022898"/>
    </source>
</evidence>
<dbReference type="InterPro" id="IPR005814">
    <property type="entry name" value="Aminotrans_3"/>
</dbReference>
<dbReference type="PANTHER" id="PTHR42684">
    <property type="entry name" value="ADENOSYLMETHIONINE-8-AMINO-7-OXONONANOATE AMINOTRANSFERASE"/>
    <property type="match status" value="1"/>
</dbReference>
<dbReference type="GO" id="GO:0004015">
    <property type="term" value="F:adenosylmethionine-8-amino-7-oxononanoate transaminase activity"/>
    <property type="evidence" value="ECO:0007669"/>
    <property type="project" value="TreeGrafter"/>
</dbReference>
<evidence type="ECO:0000256" key="3">
    <source>
        <dbReference type="ARBA" id="ARBA00022576"/>
    </source>
</evidence>
<comment type="similarity">
    <text evidence="2 6">Belongs to the class-III pyridoxal-phosphate-dependent aminotransferase family.</text>
</comment>
<gene>
    <name evidence="7" type="ORF">AQPW35_21880</name>
</gene>
<dbReference type="GO" id="GO:0009102">
    <property type="term" value="P:biotin biosynthetic process"/>
    <property type="evidence" value="ECO:0007669"/>
    <property type="project" value="TreeGrafter"/>
</dbReference>
<dbReference type="PIRSF" id="PIRSF000521">
    <property type="entry name" value="Transaminase_4ab_Lys_Orn"/>
    <property type="match status" value="1"/>
</dbReference>
<dbReference type="NCBIfam" id="NF005682">
    <property type="entry name" value="PRK07480.1"/>
    <property type="match status" value="1"/>
</dbReference>
<evidence type="ECO:0000313" key="8">
    <source>
        <dbReference type="Proteomes" id="UP000301751"/>
    </source>
</evidence>
<dbReference type="RefSeq" id="WP_137732847.1">
    <property type="nucleotide sequence ID" value="NZ_BJCL01000004.1"/>
</dbReference>
<dbReference type="PROSITE" id="PS00600">
    <property type="entry name" value="AA_TRANSFER_CLASS_3"/>
    <property type="match status" value="1"/>
</dbReference>
<dbReference type="Pfam" id="PF00202">
    <property type="entry name" value="Aminotran_3"/>
    <property type="match status" value="1"/>
</dbReference>
<keyword evidence="8" id="KW-1185">Reference proteome</keyword>
<organism evidence="7 8">
    <name type="scientific">Pseudaquabacterium pictum</name>
    <dbReference type="NCBI Taxonomy" id="2315236"/>
    <lineage>
        <taxon>Bacteria</taxon>
        <taxon>Pseudomonadati</taxon>
        <taxon>Pseudomonadota</taxon>
        <taxon>Betaproteobacteria</taxon>
        <taxon>Burkholderiales</taxon>
        <taxon>Sphaerotilaceae</taxon>
        <taxon>Pseudaquabacterium</taxon>
    </lineage>
</organism>
<comment type="caution">
    <text evidence="7">The sequence shown here is derived from an EMBL/GenBank/DDBJ whole genome shotgun (WGS) entry which is preliminary data.</text>
</comment>
<dbReference type="InterPro" id="IPR049704">
    <property type="entry name" value="Aminotrans_3_PPA_site"/>
</dbReference>
<dbReference type="Gene3D" id="3.90.1150.10">
    <property type="entry name" value="Aspartate Aminotransferase, domain 1"/>
    <property type="match status" value="1"/>
</dbReference>
<proteinExistence type="inferred from homology"/>
<protein>
    <submittedName>
        <fullName evidence="7">Aspartate aminotransferase family protein</fullName>
    </submittedName>
</protein>
<dbReference type="GO" id="GO:0009448">
    <property type="term" value="P:gamma-aminobutyric acid metabolic process"/>
    <property type="evidence" value="ECO:0007669"/>
    <property type="project" value="TreeGrafter"/>
</dbReference>
<dbReference type="AlphaFoldDB" id="A0A480AS35"/>
<dbReference type="FunFam" id="3.40.640.10:FF:000014">
    <property type="entry name" value="Adenosylmethionine-8-amino-7-oxononanoate aminotransferase, probable"/>
    <property type="match status" value="1"/>
</dbReference>
<dbReference type="InterPro" id="IPR015424">
    <property type="entry name" value="PyrdxlP-dep_Trfase"/>
</dbReference>
<dbReference type="CDD" id="cd00610">
    <property type="entry name" value="OAT_like"/>
    <property type="match status" value="1"/>
</dbReference>
<evidence type="ECO:0000256" key="4">
    <source>
        <dbReference type="ARBA" id="ARBA00022679"/>
    </source>
</evidence>
<dbReference type="GO" id="GO:0030170">
    <property type="term" value="F:pyridoxal phosphate binding"/>
    <property type="evidence" value="ECO:0007669"/>
    <property type="project" value="InterPro"/>
</dbReference>
<evidence type="ECO:0000256" key="6">
    <source>
        <dbReference type="RuleBase" id="RU003560"/>
    </source>
</evidence>
<accession>A0A480AS35</accession>
<sequence length="466" mass="49944">MTTTAAPDVTAAGRSDIAHHLHPYTQLRQLEQDGPLVIVQGDGVHVVDEHGKRYLEGMAGLWCASLGFSERRLADAAHRQMLQLPYYHAFSGKVPGPVTELVKTLMAWAPTPELQRGRVLFANSGSESNDTAFKLVRYYNNARGRPAKKKIIARQKGYHGVTAAAASLSGLPTMHQHFDLPLPGVLRVSAPHFYGNGKPGETEAQFVDRLVQELQDLIAAEGADTIAAFIAEPVQGAGGVVIPPDGYFPRIQAVLKQHDILLIADEVITGFGRLGQPFGTNVFGLQPDMVTVAKMLTSAYVPMSALMVSDAVYQVVADASASVGTFGHGYTYSGHPLACAVALETLRIYTDDDIIGHVQRVAPRLQAGLRQFAEHPLVGEARGLGLIGALELAADPASRKPFDPKRGVGAYLVKRAQAHGLILRVLAGDIIAFSPPLVITEAQIDELLAKTALALDDTLAWVRGTA</sequence>
<evidence type="ECO:0000256" key="1">
    <source>
        <dbReference type="ARBA" id="ARBA00001933"/>
    </source>
</evidence>
<keyword evidence="4 7" id="KW-0808">Transferase</keyword>
<dbReference type="InterPro" id="IPR015422">
    <property type="entry name" value="PyrdxlP-dep_Trfase_small"/>
</dbReference>
<dbReference type="Proteomes" id="UP000301751">
    <property type="component" value="Unassembled WGS sequence"/>
</dbReference>
<dbReference type="EMBL" id="BJCL01000004">
    <property type="protein sequence ID" value="GCL63107.1"/>
    <property type="molecule type" value="Genomic_DNA"/>
</dbReference>
<dbReference type="SUPFAM" id="SSF53383">
    <property type="entry name" value="PLP-dependent transferases"/>
    <property type="match status" value="1"/>
</dbReference>
<reference evidence="8" key="1">
    <citation type="submission" date="2019-03" db="EMBL/GenBank/DDBJ databases">
        <title>Aquabacterium pictum sp.nov., the first bacteriochlorophyll a-containing freshwater bacterium in the genus Aquabacterium of the class Betaproteobacteria.</title>
        <authorList>
            <person name="Hirose S."/>
            <person name="Tank M."/>
            <person name="Hara E."/>
            <person name="Tamaki H."/>
            <person name="Takaichi S."/>
            <person name="Haruta S."/>
            <person name="Hanada S."/>
        </authorList>
    </citation>
    <scope>NUCLEOTIDE SEQUENCE [LARGE SCALE GENOMIC DNA]</scope>
    <source>
        <strain evidence="8">W35</strain>
    </source>
</reference>
<evidence type="ECO:0000313" key="7">
    <source>
        <dbReference type="EMBL" id="GCL63107.1"/>
    </source>
</evidence>
<keyword evidence="3 7" id="KW-0032">Aminotransferase</keyword>
<keyword evidence="5 6" id="KW-0663">Pyridoxal phosphate</keyword>
<dbReference type="OrthoDB" id="3398487at2"/>